<comment type="subunit">
    <text evidence="7">Component of the mitochondrial contact site and cristae organizing system (MICOS) complex.</text>
</comment>
<evidence type="ECO:0000256" key="2">
    <source>
        <dbReference type="ARBA" id="ARBA00022692"/>
    </source>
</evidence>
<comment type="similarity">
    <text evidence="1 7">Belongs to the MICOS complex subunit Mic60 family.</text>
</comment>
<comment type="subcellular location">
    <subcellularLocation>
        <location evidence="7">Mitochondrion inner membrane</location>
        <topology evidence="7">Single-pass membrane protein</topology>
    </subcellularLocation>
</comment>
<evidence type="ECO:0000256" key="5">
    <source>
        <dbReference type="ARBA" id="ARBA00023128"/>
    </source>
</evidence>
<proteinExistence type="inferred from homology"/>
<dbReference type="OrthoDB" id="10261039at2759"/>
<evidence type="ECO:0000313" key="10">
    <source>
        <dbReference type="Proteomes" id="UP000835052"/>
    </source>
</evidence>
<dbReference type="GO" id="GO:0042407">
    <property type="term" value="P:cristae formation"/>
    <property type="evidence" value="ECO:0007669"/>
    <property type="project" value="TreeGrafter"/>
</dbReference>
<keyword evidence="10" id="KW-1185">Reference proteome</keyword>
<keyword evidence="5 7" id="KW-0496">Mitochondrion</keyword>
<protein>
    <recommendedName>
        <fullName evidence="7">MICOS complex subunit MIC60</fullName>
    </recommendedName>
    <alternativeName>
        <fullName evidence="7">Mitofilin</fullName>
    </alternativeName>
</protein>
<dbReference type="Pfam" id="PF09731">
    <property type="entry name" value="Mitofilin"/>
    <property type="match status" value="1"/>
</dbReference>
<evidence type="ECO:0000256" key="6">
    <source>
        <dbReference type="ARBA" id="ARBA00023136"/>
    </source>
</evidence>
<accession>A0A8S1H7H1</accession>
<keyword evidence="4" id="KW-1133">Transmembrane helix</keyword>
<comment type="function">
    <text evidence="7">Component of the MICOS complex, a large protein complex of the mitochondrial inner membrane that plays crucial roles in the maintenance of crista junctions, inner membrane architecture, and formation of contact sites to the outer membrane.</text>
</comment>
<evidence type="ECO:0000256" key="7">
    <source>
        <dbReference type="RuleBase" id="RU363000"/>
    </source>
</evidence>
<dbReference type="AlphaFoldDB" id="A0A8S1H7H1"/>
<dbReference type="PANTHER" id="PTHR15415:SF13">
    <property type="entry name" value="MICOS COMPLEX SUBUNIT MIC60-2"/>
    <property type="match status" value="1"/>
</dbReference>
<evidence type="ECO:0000256" key="8">
    <source>
        <dbReference type="SAM" id="Coils"/>
    </source>
</evidence>
<dbReference type="Proteomes" id="UP000835052">
    <property type="component" value="Unassembled WGS sequence"/>
</dbReference>
<comment type="caution">
    <text evidence="9">The sequence shown here is derived from an EMBL/GenBank/DDBJ whole genome shotgun (WGS) entry which is preliminary data.</text>
</comment>
<dbReference type="GO" id="GO:0061617">
    <property type="term" value="C:MICOS complex"/>
    <property type="evidence" value="ECO:0007669"/>
    <property type="project" value="TreeGrafter"/>
</dbReference>
<name>A0A8S1H7H1_9PELO</name>
<keyword evidence="8" id="KW-0175">Coiled coil</keyword>
<dbReference type="PANTHER" id="PTHR15415">
    <property type="entry name" value="MITOFILIN"/>
    <property type="match status" value="1"/>
</dbReference>
<evidence type="ECO:0000256" key="1">
    <source>
        <dbReference type="ARBA" id="ARBA00010877"/>
    </source>
</evidence>
<reference evidence="9" key="1">
    <citation type="submission" date="2020-10" db="EMBL/GenBank/DDBJ databases">
        <authorList>
            <person name="Kikuchi T."/>
        </authorList>
    </citation>
    <scope>NUCLEOTIDE SEQUENCE</scope>
    <source>
        <strain evidence="9">NKZ352</strain>
    </source>
</reference>
<gene>
    <name evidence="9" type="ORF">CAUJ_LOCUS7482</name>
</gene>
<evidence type="ECO:0000256" key="4">
    <source>
        <dbReference type="ARBA" id="ARBA00022989"/>
    </source>
</evidence>
<keyword evidence="3 7" id="KW-0999">Mitochondrion inner membrane</keyword>
<sequence>MRRGPPCLKLNYSRQQKRFASSRAASGVPKFLGFSILSTAAGVAGVTAYATYDASFREKVEKNVPYSEMFFKKVLNKHEISSLVDLPGIHAVPSIPKKAIEDQKKSSTKLLEEKTVKPTDQDKTPVIIANAVEPPAKRAHNPYIGSDQAETKNEGLKKMLVAKIAKAENGVREATGAKLKTIRAIEHHIQTLREAIEAPESSGDWDRVTEAHVEAQKMKLIDSRTEKEARLLVAELSAEANLGAQGETTMFNPLVSLSKETVKQLNSQLEKACAMAREVESEKIFMRDYEKLVKEGRNRFALEIRAVLPDFDWEEGAKMKKAQLNALLTHAHLRVDQLSRQLLEQKLREDETIRKAVEKKREKFEAQVATDTAVTQQQVKLDNAKLDEELKKRLAEAEQTYKERLEQVVKTQKQLYDIEHARDVEKAVNAERDTYKAQITRALAQLEGVEVALKSHVAMDVENRRSKQVWLAVQNLVNTIEYGNRASCCMEGRRAPLEPQMKMLMKCGSHDGFLKTIDELMNKITKTKGEYARGDLNTRFDKVYRIGRRVAWVDENGGGLMAHLFSWLRSAVSFSLNEAYSREDKIVPSSQSNFSLLNRAKAYWQAGDVFNAIRVLQLTTGATKRVSKDFIDDARRHEEAKFMARLLLAHSALMSVRSTY</sequence>
<evidence type="ECO:0000256" key="3">
    <source>
        <dbReference type="ARBA" id="ARBA00022792"/>
    </source>
</evidence>
<dbReference type="EMBL" id="CAJGYM010000022">
    <property type="protein sequence ID" value="CAD6191563.1"/>
    <property type="molecule type" value="Genomic_DNA"/>
</dbReference>
<evidence type="ECO:0000313" key="9">
    <source>
        <dbReference type="EMBL" id="CAD6191563.1"/>
    </source>
</evidence>
<feature type="coiled-coil region" evidence="8">
    <location>
        <begin position="340"/>
        <end position="414"/>
    </location>
</feature>
<organism evidence="9 10">
    <name type="scientific">Caenorhabditis auriculariae</name>
    <dbReference type="NCBI Taxonomy" id="2777116"/>
    <lineage>
        <taxon>Eukaryota</taxon>
        <taxon>Metazoa</taxon>
        <taxon>Ecdysozoa</taxon>
        <taxon>Nematoda</taxon>
        <taxon>Chromadorea</taxon>
        <taxon>Rhabditida</taxon>
        <taxon>Rhabditina</taxon>
        <taxon>Rhabditomorpha</taxon>
        <taxon>Rhabditoidea</taxon>
        <taxon>Rhabditidae</taxon>
        <taxon>Peloderinae</taxon>
        <taxon>Caenorhabditis</taxon>
    </lineage>
</organism>
<keyword evidence="2 7" id="KW-0812">Transmembrane</keyword>
<keyword evidence="6" id="KW-0472">Membrane</keyword>
<dbReference type="InterPro" id="IPR019133">
    <property type="entry name" value="MIC60"/>
</dbReference>